<organism evidence="1 2">
    <name type="scientific">Hansschlegelia quercus</name>
    <dbReference type="NCBI Taxonomy" id="2528245"/>
    <lineage>
        <taxon>Bacteria</taxon>
        <taxon>Pseudomonadati</taxon>
        <taxon>Pseudomonadota</taxon>
        <taxon>Alphaproteobacteria</taxon>
        <taxon>Hyphomicrobiales</taxon>
        <taxon>Methylopilaceae</taxon>
        <taxon>Hansschlegelia</taxon>
    </lineage>
</organism>
<dbReference type="EMBL" id="SIUB01000002">
    <property type="protein sequence ID" value="TBN54438.1"/>
    <property type="molecule type" value="Genomic_DNA"/>
</dbReference>
<proteinExistence type="predicted"/>
<keyword evidence="2" id="KW-1185">Reference proteome</keyword>
<evidence type="ECO:0000313" key="1">
    <source>
        <dbReference type="EMBL" id="TBN54438.1"/>
    </source>
</evidence>
<evidence type="ECO:0000313" key="2">
    <source>
        <dbReference type="Proteomes" id="UP000291613"/>
    </source>
</evidence>
<dbReference type="OrthoDB" id="8452295at2"/>
<accession>A0A4Q9GJX1</accession>
<reference evidence="1 2" key="1">
    <citation type="submission" date="2019-02" db="EMBL/GenBank/DDBJ databases">
        <title>Hansschlegelia quercus sp. nov., a novel methylotrophic bacterium from buds of oak (Quercus robur L.).</title>
        <authorList>
            <person name="Agafonova N.V."/>
            <person name="Kaparullina E.N."/>
            <person name="Grouzdev D.S."/>
            <person name="Doronina N.V."/>
        </authorList>
    </citation>
    <scope>NUCLEOTIDE SEQUENCE [LARGE SCALE GENOMIC DNA]</scope>
    <source>
        <strain evidence="1 2">Dub</strain>
    </source>
</reference>
<name>A0A4Q9GJX1_9HYPH</name>
<comment type="caution">
    <text evidence="1">The sequence shown here is derived from an EMBL/GenBank/DDBJ whole genome shotgun (WGS) entry which is preliminary data.</text>
</comment>
<sequence length="143" mass="15663">MSGGRADDYRTHLYRLHLDAIPGERHAMGYTAKLAMFPPWKAPVPYETLPMTFATVADAWSAAEKALSAITARELIEIAPHLQPRSERSGELLVTAIAVPEEAVHGFIIYDEAGVEVANWTTLDVAVEEASSRMESPGSERRG</sequence>
<protein>
    <submittedName>
        <fullName evidence="1">Uncharacterized protein</fullName>
    </submittedName>
</protein>
<dbReference type="Proteomes" id="UP000291613">
    <property type="component" value="Unassembled WGS sequence"/>
</dbReference>
<gene>
    <name evidence="1" type="ORF">EYR15_06295</name>
</gene>
<dbReference type="AlphaFoldDB" id="A0A4Q9GJX1"/>
<dbReference type="RefSeq" id="WP_131002155.1">
    <property type="nucleotide sequence ID" value="NZ_JBHSZR010000005.1"/>
</dbReference>